<dbReference type="Pfam" id="PF04199">
    <property type="entry name" value="Cyclase"/>
    <property type="match status" value="1"/>
</dbReference>
<protein>
    <submittedName>
        <fullName evidence="4">Kynurenine formamidase-like</fullName>
    </submittedName>
</protein>
<name>A0A6P8ZXA9_THRPL</name>
<gene>
    <name evidence="4" type="primary">LOC117650432</name>
</gene>
<sequence length="282" mass="29463">MASFLVQAVLCLCAASHAAAAPADQASPLPAAAAFDGPLDLTHPLSKAAQNWPGARGFNFTLQVAQEFPEFGGFVAFNEFCMAEHLGTHLDAPYHFNQAGWKVHEIPVSRLVAPGVLLDASAEAAANRDLFLGVEALEAWEARHGRVAEGSVVLVRFGWANKYADRKDYFGVATDDRTSNDTEHLSFPSLSAELARTLAARKVAGVGVDTPSVDPGKAGDHAPLAHRALAAANAFNLENVNLATTLLPPTGFTLLVMPTLIVGGTGAPVRIVALPGKGALAA</sequence>
<dbReference type="RefSeq" id="XP_034249750.1">
    <property type="nucleotide sequence ID" value="XM_034393859.1"/>
</dbReference>
<dbReference type="KEGG" id="tpal:117650432"/>
<reference evidence="4" key="1">
    <citation type="submission" date="2025-08" db="UniProtKB">
        <authorList>
            <consortium name="RefSeq"/>
        </authorList>
    </citation>
    <scope>IDENTIFICATION</scope>
    <source>
        <tissue evidence="4">Total insect</tissue>
    </source>
</reference>
<dbReference type="AlphaFoldDB" id="A0A6P8ZXA9"/>
<keyword evidence="3" id="KW-1185">Reference proteome</keyword>
<evidence type="ECO:0000256" key="1">
    <source>
        <dbReference type="ARBA" id="ARBA00007865"/>
    </source>
</evidence>
<comment type="similarity">
    <text evidence="1">Belongs to the Cyclase 1 superfamily.</text>
</comment>
<dbReference type="GeneID" id="117650432"/>
<dbReference type="GO" id="GO:0004061">
    <property type="term" value="F:arylformamidase activity"/>
    <property type="evidence" value="ECO:0007669"/>
    <property type="project" value="InterPro"/>
</dbReference>
<dbReference type="SUPFAM" id="SSF102198">
    <property type="entry name" value="Putative cyclase"/>
    <property type="match status" value="1"/>
</dbReference>
<dbReference type="PANTHER" id="PTHR31118">
    <property type="entry name" value="CYCLASE-LIKE PROTEIN 2"/>
    <property type="match status" value="1"/>
</dbReference>
<dbReference type="InParanoid" id="A0A6P8ZXA9"/>
<dbReference type="GO" id="GO:0019441">
    <property type="term" value="P:L-tryptophan catabolic process to kynurenine"/>
    <property type="evidence" value="ECO:0007669"/>
    <property type="project" value="InterPro"/>
</dbReference>
<dbReference type="InterPro" id="IPR007325">
    <property type="entry name" value="KFase/CYL"/>
</dbReference>
<proteinExistence type="inferred from homology"/>
<evidence type="ECO:0000313" key="3">
    <source>
        <dbReference type="Proteomes" id="UP000515158"/>
    </source>
</evidence>
<feature type="signal peptide" evidence="2">
    <location>
        <begin position="1"/>
        <end position="20"/>
    </location>
</feature>
<dbReference type="Proteomes" id="UP000515158">
    <property type="component" value="Unplaced"/>
</dbReference>
<feature type="chain" id="PRO_5027655320" evidence="2">
    <location>
        <begin position="21"/>
        <end position="282"/>
    </location>
</feature>
<organism evidence="4">
    <name type="scientific">Thrips palmi</name>
    <name type="common">Melon thrips</name>
    <dbReference type="NCBI Taxonomy" id="161013"/>
    <lineage>
        <taxon>Eukaryota</taxon>
        <taxon>Metazoa</taxon>
        <taxon>Ecdysozoa</taxon>
        <taxon>Arthropoda</taxon>
        <taxon>Hexapoda</taxon>
        <taxon>Insecta</taxon>
        <taxon>Pterygota</taxon>
        <taxon>Neoptera</taxon>
        <taxon>Paraneoptera</taxon>
        <taxon>Thysanoptera</taxon>
        <taxon>Terebrantia</taxon>
        <taxon>Thripoidea</taxon>
        <taxon>Thripidae</taxon>
        <taxon>Thrips</taxon>
    </lineage>
</organism>
<dbReference type="Gene3D" id="3.50.30.50">
    <property type="entry name" value="Putative cyclase"/>
    <property type="match status" value="1"/>
</dbReference>
<keyword evidence="2" id="KW-0732">Signal</keyword>
<dbReference type="InterPro" id="IPR037175">
    <property type="entry name" value="KFase_sf"/>
</dbReference>
<dbReference type="PANTHER" id="PTHR31118:SF12">
    <property type="entry name" value="CYCLASE-LIKE PROTEIN 2"/>
    <property type="match status" value="1"/>
</dbReference>
<evidence type="ECO:0000313" key="4">
    <source>
        <dbReference type="RefSeq" id="XP_034249750.1"/>
    </source>
</evidence>
<accession>A0A6P8ZXA9</accession>
<dbReference type="OrthoDB" id="7108654at2759"/>
<evidence type="ECO:0000256" key="2">
    <source>
        <dbReference type="SAM" id="SignalP"/>
    </source>
</evidence>